<accession>A0ABT9GP68</accession>
<dbReference type="Proteomes" id="UP001236258">
    <property type="component" value="Unassembled WGS sequence"/>
</dbReference>
<dbReference type="SUPFAM" id="SSF52980">
    <property type="entry name" value="Restriction endonuclease-like"/>
    <property type="match status" value="1"/>
</dbReference>
<dbReference type="RefSeq" id="WP_305944881.1">
    <property type="nucleotide sequence ID" value="NZ_JAUZVY010000002.1"/>
</dbReference>
<proteinExistence type="predicted"/>
<organism evidence="1 2">
    <name type="scientific">Alkalimonas delamerensis</name>
    <dbReference type="NCBI Taxonomy" id="265981"/>
    <lineage>
        <taxon>Bacteria</taxon>
        <taxon>Pseudomonadati</taxon>
        <taxon>Pseudomonadota</taxon>
        <taxon>Gammaproteobacteria</taxon>
        <taxon>Alkalimonas</taxon>
    </lineage>
</organism>
<dbReference type="CDD" id="cd00188">
    <property type="entry name" value="TOPRIM"/>
    <property type="match status" value="1"/>
</dbReference>
<sequence>MNSELDLENLRLKDWLEPPQNSDRVWFQKRGRVFEKILNGMLSKEQMEPRTSMRPSGEEIDGSFAIGESFYLLEAKWHSSPIPASSLYAFKGKVDGKLTGTIGVFFSMSDYSKEAVDALLYGKELNLILFGHDDLILIEEGKIKLREAMRVKRRYASNYGQPFYPLKTYLSELEASSEDTTTRDQGASWSILVEGESDVGAIEILLGRCGINARYNVVAAGGQLAVAQLAEHLMSNNQRHVAAIVTPISDAELQHEQISKLIDLGVEIVELKHGVEDWLDNYVSAEYHNATFMLTNRNGKMARRYARNADIEKLRSDNPTFERLLQKLQGDAEDRL</sequence>
<evidence type="ECO:0000313" key="2">
    <source>
        <dbReference type="Proteomes" id="UP001236258"/>
    </source>
</evidence>
<gene>
    <name evidence="1" type="ORF">Q3O59_06960</name>
</gene>
<keyword evidence="2" id="KW-1185">Reference proteome</keyword>
<comment type="caution">
    <text evidence="1">The sequence shown here is derived from an EMBL/GenBank/DDBJ whole genome shotgun (WGS) entry which is preliminary data.</text>
</comment>
<name>A0ABT9GP68_9GAMM</name>
<evidence type="ECO:0000313" key="1">
    <source>
        <dbReference type="EMBL" id="MDP4528771.1"/>
    </source>
</evidence>
<protein>
    <recommendedName>
        <fullName evidence="3">Restriction endonuclease</fullName>
    </recommendedName>
</protein>
<dbReference type="InterPro" id="IPR011335">
    <property type="entry name" value="Restrct_endonuc-II-like"/>
</dbReference>
<dbReference type="EMBL" id="JAUZVY010000002">
    <property type="protein sequence ID" value="MDP4528771.1"/>
    <property type="molecule type" value="Genomic_DNA"/>
</dbReference>
<reference evidence="1 2" key="1">
    <citation type="submission" date="2023-08" db="EMBL/GenBank/DDBJ databases">
        <authorList>
            <person name="Joshi A."/>
            <person name="Thite S."/>
        </authorList>
    </citation>
    <scope>NUCLEOTIDE SEQUENCE [LARGE SCALE GENOMIC DNA]</scope>
    <source>
        <strain evidence="1 2">1E1</strain>
    </source>
</reference>
<evidence type="ECO:0008006" key="3">
    <source>
        <dbReference type="Google" id="ProtNLM"/>
    </source>
</evidence>